<evidence type="ECO:0008006" key="11">
    <source>
        <dbReference type="Google" id="ProtNLM"/>
    </source>
</evidence>
<keyword evidence="4 7" id="KW-1133">Transmembrane helix</keyword>
<keyword evidence="3 7" id="KW-0812">Transmembrane</keyword>
<keyword evidence="8" id="KW-0732">Signal</keyword>
<feature type="chain" id="PRO_5039097772" description="Flagellar protein" evidence="8">
    <location>
        <begin position="23"/>
        <end position="213"/>
    </location>
</feature>
<dbReference type="Proteomes" id="UP000076476">
    <property type="component" value="Unassembled WGS sequence"/>
</dbReference>
<organism evidence="9 10">
    <name type="scientific">Aeribacillus pallidus</name>
    <dbReference type="NCBI Taxonomy" id="33936"/>
    <lineage>
        <taxon>Bacteria</taxon>
        <taxon>Bacillati</taxon>
        <taxon>Bacillota</taxon>
        <taxon>Bacilli</taxon>
        <taxon>Bacillales</taxon>
        <taxon>Bacillaceae</taxon>
        <taxon>Aeribacillus</taxon>
    </lineage>
</organism>
<feature type="compositionally biased region" description="Basic and acidic residues" evidence="6">
    <location>
        <begin position="46"/>
        <end position="55"/>
    </location>
</feature>
<evidence type="ECO:0000256" key="1">
    <source>
        <dbReference type="ARBA" id="ARBA00004236"/>
    </source>
</evidence>
<keyword evidence="2" id="KW-1003">Cell membrane</keyword>
<dbReference type="InterPro" id="IPR022781">
    <property type="entry name" value="Flagellar_biosynth_FliO"/>
</dbReference>
<comment type="caution">
    <text evidence="9">The sequence shown here is derived from an EMBL/GenBank/DDBJ whole genome shotgun (WGS) entry which is preliminary data.</text>
</comment>
<evidence type="ECO:0000256" key="2">
    <source>
        <dbReference type="ARBA" id="ARBA00022475"/>
    </source>
</evidence>
<dbReference type="Pfam" id="PF04347">
    <property type="entry name" value="FliO"/>
    <property type="match status" value="1"/>
</dbReference>
<evidence type="ECO:0000256" key="7">
    <source>
        <dbReference type="SAM" id="Phobius"/>
    </source>
</evidence>
<evidence type="ECO:0000256" key="4">
    <source>
        <dbReference type="ARBA" id="ARBA00022989"/>
    </source>
</evidence>
<sequence length="213" mass="24679">MKRCITYLCCLWLLFFYVPINADFVHAAAKNPTVEEYLKQQTSDQQDEKKEEKATNELVEDGGNSTSLSVFDVLKMIFTLIIVLGLLIFLLKFLNKKMKLPQETKYLQNLGGISLGQNKSIQLVKVGNRILIVGVGDTIELLQEINDEEEYKKIIDMQKEPGNNAFEQNMMRFILNNHKQKGSEKTSFKKELESLLKERREQMQRLRQKGSKK</sequence>
<protein>
    <recommendedName>
        <fullName evidence="11">Flagellar protein</fullName>
    </recommendedName>
</protein>
<accession>A0A165YYU2</accession>
<feature type="transmembrane region" description="Helical" evidence="7">
    <location>
        <begin position="73"/>
        <end position="94"/>
    </location>
</feature>
<dbReference type="AlphaFoldDB" id="A0A165YYU2"/>
<dbReference type="GO" id="GO:0016020">
    <property type="term" value="C:membrane"/>
    <property type="evidence" value="ECO:0007669"/>
    <property type="project" value="InterPro"/>
</dbReference>
<name>A0A165YYU2_9BACI</name>
<feature type="region of interest" description="Disordered" evidence="6">
    <location>
        <begin position="39"/>
        <end position="62"/>
    </location>
</feature>
<dbReference type="OrthoDB" id="2376965at2"/>
<evidence type="ECO:0000313" key="10">
    <source>
        <dbReference type="Proteomes" id="UP000076476"/>
    </source>
</evidence>
<proteinExistence type="predicted"/>
<evidence type="ECO:0000256" key="3">
    <source>
        <dbReference type="ARBA" id="ARBA00022692"/>
    </source>
</evidence>
<keyword evidence="10" id="KW-1185">Reference proteome</keyword>
<evidence type="ECO:0000256" key="6">
    <source>
        <dbReference type="SAM" id="MobiDB-lite"/>
    </source>
</evidence>
<reference evidence="9 10" key="1">
    <citation type="submission" date="2016-04" db="EMBL/GenBank/DDBJ databases">
        <title>Draft genome sequence of Aeribacillus pallidus 8m3 from petroleum reservoir.</title>
        <authorList>
            <person name="Poltaraus A.B."/>
            <person name="Nazina T.N."/>
            <person name="Tourova T.P."/>
            <person name="Malakho S.M."/>
            <person name="Korshunova A.V."/>
            <person name="Sokolova D.S."/>
        </authorList>
    </citation>
    <scope>NUCLEOTIDE SEQUENCE [LARGE SCALE GENOMIC DNA]</scope>
    <source>
        <strain evidence="9 10">8m3</strain>
    </source>
</reference>
<feature type="signal peptide" evidence="8">
    <location>
        <begin position="1"/>
        <end position="22"/>
    </location>
</feature>
<dbReference type="EMBL" id="LWBR01000007">
    <property type="protein sequence ID" value="KZN97609.1"/>
    <property type="molecule type" value="Genomic_DNA"/>
</dbReference>
<evidence type="ECO:0000313" key="9">
    <source>
        <dbReference type="EMBL" id="KZN97609.1"/>
    </source>
</evidence>
<comment type="subcellular location">
    <subcellularLocation>
        <location evidence="1">Cell membrane</location>
    </subcellularLocation>
</comment>
<keyword evidence="5 7" id="KW-0472">Membrane</keyword>
<dbReference type="STRING" id="33936.AZI98_02270"/>
<dbReference type="GO" id="GO:0044781">
    <property type="term" value="P:bacterial-type flagellum organization"/>
    <property type="evidence" value="ECO:0007669"/>
    <property type="project" value="InterPro"/>
</dbReference>
<evidence type="ECO:0000256" key="5">
    <source>
        <dbReference type="ARBA" id="ARBA00023136"/>
    </source>
</evidence>
<evidence type="ECO:0000256" key="8">
    <source>
        <dbReference type="SAM" id="SignalP"/>
    </source>
</evidence>
<dbReference type="RefSeq" id="WP_063386675.1">
    <property type="nucleotide sequence ID" value="NZ_LWBR01000007.1"/>
</dbReference>
<gene>
    <name evidence="9" type="ORF">AZI98_02270</name>
</gene>